<dbReference type="PROSITE" id="PS00175">
    <property type="entry name" value="PG_MUTASE"/>
    <property type="match status" value="1"/>
</dbReference>
<evidence type="ECO:0000313" key="6">
    <source>
        <dbReference type="EMBL" id="EQD53637.1"/>
    </source>
</evidence>
<dbReference type="FunFam" id="3.40.50.1240:FF:000003">
    <property type="entry name" value="2,3-bisphosphoglycerate-dependent phosphoglycerate mutase"/>
    <property type="match status" value="1"/>
</dbReference>
<evidence type="ECO:0000256" key="1">
    <source>
        <dbReference type="ARBA" id="ARBA00000380"/>
    </source>
</evidence>
<dbReference type="NCBIfam" id="NF010713">
    <property type="entry name" value="PRK14115.1"/>
    <property type="match status" value="1"/>
</dbReference>
<dbReference type="HAMAP" id="MF_01039">
    <property type="entry name" value="PGAM_GpmA"/>
    <property type="match status" value="1"/>
</dbReference>
<protein>
    <recommendedName>
        <fullName evidence="3">phosphoglycerate mutase (2,3-diphosphoglycerate-dependent)</fullName>
        <ecNumber evidence="3">5.4.2.11</ecNumber>
    </recommendedName>
</protein>
<keyword evidence="4" id="KW-0324">Glycolysis</keyword>
<accession>T1A9F6</accession>
<keyword evidence="5" id="KW-0413">Isomerase</keyword>
<dbReference type="AlphaFoldDB" id="T1A9F6"/>
<dbReference type="InterPro" id="IPR029033">
    <property type="entry name" value="His_PPase_superfam"/>
</dbReference>
<dbReference type="Gene3D" id="3.40.50.1240">
    <property type="entry name" value="Phosphoglycerate mutase-like"/>
    <property type="match status" value="1"/>
</dbReference>
<comment type="caution">
    <text evidence="6">The sequence shown here is derived from an EMBL/GenBank/DDBJ whole genome shotgun (WGS) entry which is preliminary data.</text>
</comment>
<dbReference type="EMBL" id="AUZY01006662">
    <property type="protein sequence ID" value="EQD53637.1"/>
    <property type="molecule type" value="Genomic_DNA"/>
</dbReference>
<comment type="similarity">
    <text evidence="2">Belongs to the phosphoglycerate mutase family. BPG-dependent PGAM subfamily.</text>
</comment>
<evidence type="ECO:0000256" key="4">
    <source>
        <dbReference type="ARBA" id="ARBA00023152"/>
    </source>
</evidence>
<comment type="catalytic activity">
    <reaction evidence="1">
        <text>(2R)-2-phosphoglycerate = (2R)-3-phosphoglycerate</text>
        <dbReference type="Rhea" id="RHEA:15901"/>
        <dbReference type="ChEBI" id="CHEBI:58272"/>
        <dbReference type="ChEBI" id="CHEBI:58289"/>
        <dbReference type="EC" id="5.4.2.11"/>
    </reaction>
</comment>
<dbReference type="InterPro" id="IPR001345">
    <property type="entry name" value="PG/BPGM_mutase_AS"/>
</dbReference>
<dbReference type="SUPFAM" id="SSF53254">
    <property type="entry name" value="Phosphoglycerate mutase-like"/>
    <property type="match status" value="1"/>
</dbReference>
<dbReference type="EC" id="5.4.2.11" evidence="3"/>
<dbReference type="SMART" id="SM00855">
    <property type="entry name" value="PGAM"/>
    <property type="match status" value="1"/>
</dbReference>
<dbReference type="PANTHER" id="PTHR11931">
    <property type="entry name" value="PHOSPHOGLYCERATE MUTASE"/>
    <property type="match status" value="1"/>
</dbReference>
<gene>
    <name evidence="6" type="ORF">B1B_10116</name>
</gene>
<dbReference type="InterPro" id="IPR013078">
    <property type="entry name" value="His_Pase_superF_clade-1"/>
</dbReference>
<dbReference type="InterPro" id="IPR005952">
    <property type="entry name" value="Phosphogly_mut1"/>
</dbReference>
<dbReference type="Pfam" id="PF00300">
    <property type="entry name" value="His_Phos_1"/>
    <property type="match status" value="1"/>
</dbReference>
<evidence type="ECO:0000256" key="2">
    <source>
        <dbReference type="ARBA" id="ARBA00006717"/>
    </source>
</evidence>
<organism evidence="6">
    <name type="scientific">mine drainage metagenome</name>
    <dbReference type="NCBI Taxonomy" id="410659"/>
    <lineage>
        <taxon>unclassified sequences</taxon>
        <taxon>metagenomes</taxon>
        <taxon>ecological metagenomes</taxon>
    </lineage>
</organism>
<reference evidence="6" key="1">
    <citation type="submission" date="2013-08" db="EMBL/GenBank/DDBJ databases">
        <authorList>
            <person name="Mendez C."/>
            <person name="Richter M."/>
            <person name="Ferrer M."/>
            <person name="Sanchez J."/>
        </authorList>
    </citation>
    <scope>NUCLEOTIDE SEQUENCE</scope>
</reference>
<dbReference type="CDD" id="cd07067">
    <property type="entry name" value="HP_PGM_like"/>
    <property type="match status" value="1"/>
</dbReference>
<proteinExistence type="inferred from homology"/>
<reference evidence="6" key="2">
    <citation type="journal article" date="2014" name="ISME J.">
        <title>Microbial stratification in low pH oxic and suboxic macroscopic growths along an acid mine drainage.</title>
        <authorList>
            <person name="Mendez-Garcia C."/>
            <person name="Mesa V."/>
            <person name="Sprenger R.R."/>
            <person name="Richter M."/>
            <person name="Diez M.S."/>
            <person name="Solano J."/>
            <person name="Bargiela R."/>
            <person name="Golyshina O.V."/>
            <person name="Manteca A."/>
            <person name="Ramos J.L."/>
            <person name="Gallego J.R."/>
            <person name="Llorente I."/>
            <person name="Martins Dos Santos V.A."/>
            <person name="Jensen O.N."/>
            <person name="Pelaez A.I."/>
            <person name="Sanchez J."/>
            <person name="Ferrer M."/>
        </authorList>
    </citation>
    <scope>NUCLEOTIDE SEQUENCE</scope>
</reference>
<sequence>MAQLILVRHGESLWNAAHRFTGWQDVDLSERGVTEAHRSASLIKAEGLNPQLAFTSVLTRAIRTLFLVLDDLERLWIPVEKAWQLNERHYGDLEGRDKREVSREYGEHQVALWRRSYRVAPPPLDVGDPRHPRFDPRYRNWDLGQLPTGESLEQTQKRVLPYWRSRILPSLTGDACVLVVAHGNSLRALIKELDQVGDEDISRFNVPTGIPMRYDLGPGGRVEGHRFLGDAETTRAAISRVAQGT</sequence>
<dbReference type="GO" id="GO:0004619">
    <property type="term" value="F:phosphoglycerate mutase activity"/>
    <property type="evidence" value="ECO:0007669"/>
    <property type="project" value="UniProtKB-EC"/>
</dbReference>
<evidence type="ECO:0000256" key="3">
    <source>
        <dbReference type="ARBA" id="ARBA00012028"/>
    </source>
</evidence>
<evidence type="ECO:0000256" key="5">
    <source>
        <dbReference type="ARBA" id="ARBA00023235"/>
    </source>
</evidence>
<name>T1A9F6_9ZZZZ</name>
<dbReference type="NCBIfam" id="TIGR01258">
    <property type="entry name" value="pgm_1"/>
    <property type="match status" value="1"/>
</dbReference>
<dbReference type="GO" id="GO:0006096">
    <property type="term" value="P:glycolytic process"/>
    <property type="evidence" value="ECO:0007669"/>
    <property type="project" value="UniProtKB-KW"/>
</dbReference>